<dbReference type="CDD" id="cd07564">
    <property type="entry name" value="nitrilases_CHs"/>
    <property type="match status" value="1"/>
</dbReference>
<dbReference type="Proteomes" id="UP001295794">
    <property type="component" value="Unassembled WGS sequence"/>
</dbReference>
<dbReference type="PANTHER" id="PTHR46044:SF14">
    <property type="entry name" value="ARYLACETONITRILASE"/>
    <property type="match status" value="1"/>
</dbReference>
<evidence type="ECO:0000256" key="2">
    <source>
        <dbReference type="ARBA" id="ARBA00022801"/>
    </source>
</evidence>
<evidence type="ECO:0000313" key="6">
    <source>
        <dbReference type="Proteomes" id="UP001295794"/>
    </source>
</evidence>
<dbReference type="GO" id="GO:0016836">
    <property type="term" value="F:hydro-lyase activity"/>
    <property type="evidence" value="ECO:0007669"/>
    <property type="project" value="UniProtKB-ARBA"/>
</dbReference>
<dbReference type="EMBL" id="CAVNYO010000440">
    <property type="protein sequence ID" value="CAK5280885.1"/>
    <property type="molecule type" value="Genomic_DNA"/>
</dbReference>
<comment type="caution">
    <text evidence="5">The sequence shown here is derived from an EMBL/GenBank/DDBJ whole genome shotgun (WGS) entry which is preliminary data.</text>
</comment>
<proteinExistence type="inferred from homology"/>
<dbReference type="InterPro" id="IPR000132">
    <property type="entry name" value="Nitrilase/CN_hydratase_CS"/>
</dbReference>
<name>A0AAD2K625_9AGAR</name>
<comment type="similarity">
    <text evidence="1">Belongs to the carbon-nitrogen hydrolase superfamily. Nitrilase family.</text>
</comment>
<sequence>MNSSGPKVVRVAVTQAEPCWFDLNAAVAKTCQLIVTAAENGAKLVVFPECWIPGYPCWIWTRLVDFDLGVKYIKNSLSVSSPQMRAIQACAKDNDIAVCLGFSENDNNSLYIAQIMVGPDGTLSGHRRKMKPTHMERTVFGDASGHCLTAVSPLPLLRPASEDLVRVGALSCWEHIQPLLKFATLAQGEDIHVAAWPSLEVHKDDGPGLWSMSREGCHTQSRMYAIEAGCFVLHCTALTSDKSIAAHNNAGGAIMAQPGGGSSAVFGPDGRRLSEPLDEHTEGIVYADLDMDAILRVKMFADCTGHYSRPDLLRLMADKEVKNVLSNTS</sequence>
<protein>
    <recommendedName>
        <fullName evidence="4">CN hydrolase domain-containing protein</fullName>
    </recommendedName>
</protein>
<evidence type="ECO:0000259" key="4">
    <source>
        <dbReference type="PROSITE" id="PS50263"/>
    </source>
</evidence>
<evidence type="ECO:0000256" key="1">
    <source>
        <dbReference type="ARBA" id="ARBA00008129"/>
    </source>
</evidence>
<dbReference type="PROSITE" id="PS00920">
    <property type="entry name" value="NITRIL_CHT_1"/>
    <property type="match status" value="1"/>
</dbReference>
<evidence type="ECO:0000313" key="5">
    <source>
        <dbReference type="EMBL" id="CAK5280885.1"/>
    </source>
</evidence>
<dbReference type="Pfam" id="PF00795">
    <property type="entry name" value="CN_hydrolase"/>
    <property type="match status" value="1"/>
</dbReference>
<dbReference type="InterPro" id="IPR044149">
    <property type="entry name" value="Nitrilases_CHs"/>
</dbReference>
<dbReference type="PANTHER" id="PTHR46044">
    <property type="entry name" value="NITRILASE"/>
    <property type="match status" value="1"/>
</dbReference>
<evidence type="ECO:0000256" key="3">
    <source>
        <dbReference type="PROSITE-ProRule" id="PRU10139"/>
    </source>
</evidence>
<accession>A0AAD2K625</accession>
<dbReference type="InterPro" id="IPR036526">
    <property type="entry name" value="C-N_Hydrolase_sf"/>
</dbReference>
<feature type="active site" description="Proton acceptor" evidence="3">
    <location>
        <position position="49"/>
    </location>
</feature>
<dbReference type="AlphaFoldDB" id="A0AAD2K625"/>
<dbReference type="SUPFAM" id="SSF56317">
    <property type="entry name" value="Carbon-nitrogen hydrolase"/>
    <property type="match status" value="1"/>
</dbReference>
<gene>
    <name evidence="5" type="ORF">MYCIT1_LOCUS31596</name>
</gene>
<keyword evidence="6" id="KW-1185">Reference proteome</keyword>
<dbReference type="PROSITE" id="PS50263">
    <property type="entry name" value="CN_HYDROLASE"/>
    <property type="match status" value="1"/>
</dbReference>
<keyword evidence="2" id="KW-0378">Hydrolase</keyword>
<dbReference type="GO" id="GO:0000257">
    <property type="term" value="F:nitrilase activity"/>
    <property type="evidence" value="ECO:0007669"/>
    <property type="project" value="UniProtKB-ARBA"/>
</dbReference>
<organism evidence="5 6">
    <name type="scientific">Mycena citricolor</name>
    <dbReference type="NCBI Taxonomy" id="2018698"/>
    <lineage>
        <taxon>Eukaryota</taxon>
        <taxon>Fungi</taxon>
        <taxon>Dikarya</taxon>
        <taxon>Basidiomycota</taxon>
        <taxon>Agaricomycotina</taxon>
        <taxon>Agaricomycetes</taxon>
        <taxon>Agaricomycetidae</taxon>
        <taxon>Agaricales</taxon>
        <taxon>Marasmiineae</taxon>
        <taxon>Mycenaceae</taxon>
        <taxon>Mycena</taxon>
    </lineage>
</organism>
<dbReference type="Gene3D" id="3.60.110.10">
    <property type="entry name" value="Carbon-nitrogen hydrolase"/>
    <property type="match status" value="1"/>
</dbReference>
<dbReference type="InterPro" id="IPR003010">
    <property type="entry name" value="C-N_Hydrolase"/>
</dbReference>
<feature type="domain" description="CN hydrolase" evidence="4">
    <location>
        <begin position="9"/>
        <end position="291"/>
    </location>
</feature>
<dbReference type="PROSITE" id="PS00921">
    <property type="entry name" value="NITRIL_CHT_2"/>
    <property type="match status" value="1"/>
</dbReference>
<reference evidence="5" key="1">
    <citation type="submission" date="2023-11" db="EMBL/GenBank/DDBJ databases">
        <authorList>
            <person name="De Vega J J."/>
            <person name="De Vega J J."/>
        </authorList>
    </citation>
    <scope>NUCLEOTIDE SEQUENCE</scope>
</reference>